<dbReference type="InterPro" id="IPR051913">
    <property type="entry name" value="GH2_Domain-Containing"/>
</dbReference>
<organism evidence="7 8">
    <name type="scientific">Sarcina ventriculi</name>
    <name type="common">Clostridium ventriculi</name>
    <dbReference type="NCBI Taxonomy" id="1267"/>
    <lineage>
        <taxon>Bacteria</taxon>
        <taxon>Bacillati</taxon>
        <taxon>Bacillota</taxon>
        <taxon>Clostridia</taxon>
        <taxon>Eubacteriales</taxon>
        <taxon>Clostridiaceae</taxon>
        <taxon>Sarcina</taxon>
    </lineage>
</organism>
<evidence type="ECO:0000256" key="1">
    <source>
        <dbReference type="ARBA" id="ARBA00007401"/>
    </source>
</evidence>
<name>A0ABM9URN8_SARVE</name>
<dbReference type="InterPro" id="IPR017853">
    <property type="entry name" value="GH"/>
</dbReference>
<dbReference type="InterPro" id="IPR006104">
    <property type="entry name" value="Glyco_hydro_2_N"/>
</dbReference>
<dbReference type="EC" id="3.2.1.23" evidence="7"/>
<dbReference type="Pfam" id="PF02836">
    <property type="entry name" value="Glyco_hydro_2_C"/>
    <property type="match status" value="1"/>
</dbReference>
<dbReference type="InterPro" id="IPR006102">
    <property type="entry name" value="Ig-like_GH2"/>
</dbReference>
<dbReference type="GO" id="GO:0004565">
    <property type="term" value="F:beta-galactosidase activity"/>
    <property type="evidence" value="ECO:0007669"/>
    <property type="project" value="UniProtKB-EC"/>
</dbReference>
<dbReference type="Gene3D" id="2.60.120.260">
    <property type="entry name" value="Galactose-binding domain-like"/>
    <property type="match status" value="1"/>
</dbReference>
<dbReference type="InterPro" id="IPR008979">
    <property type="entry name" value="Galactose-bd-like_sf"/>
</dbReference>
<keyword evidence="8" id="KW-1185">Reference proteome</keyword>
<dbReference type="Gene3D" id="3.20.20.80">
    <property type="entry name" value="Glycosidases"/>
    <property type="match status" value="1"/>
</dbReference>
<evidence type="ECO:0000313" key="7">
    <source>
        <dbReference type="EMBL" id="CUO10324.1"/>
    </source>
</evidence>
<dbReference type="SUPFAM" id="SSF49303">
    <property type="entry name" value="beta-Galactosidase/glucuronidase domain"/>
    <property type="match status" value="1"/>
</dbReference>
<evidence type="ECO:0000259" key="5">
    <source>
        <dbReference type="Pfam" id="PF02836"/>
    </source>
</evidence>
<dbReference type="InterPro" id="IPR006103">
    <property type="entry name" value="Glyco_hydro_2_cat"/>
</dbReference>
<evidence type="ECO:0000259" key="6">
    <source>
        <dbReference type="Pfam" id="PF02837"/>
    </source>
</evidence>
<dbReference type="PANTHER" id="PTHR42732">
    <property type="entry name" value="BETA-GALACTOSIDASE"/>
    <property type="match status" value="1"/>
</dbReference>
<dbReference type="Proteomes" id="UP000095488">
    <property type="component" value="Unassembled WGS sequence"/>
</dbReference>
<dbReference type="InterPro" id="IPR006101">
    <property type="entry name" value="Glyco_hydro_2"/>
</dbReference>
<accession>A0ABM9URN8</accession>
<dbReference type="InterPro" id="IPR036156">
    <property type="entry name" value="Beta-gal/glucu_dom_sf"/>
</dbReference>
<reference evidence="7 8" key="1">
    <citation type="submission" date="2015-09" db="EMBL/GenBank/DDBJ databases">
        <authorList>
            <consortium name="Pathogen Informatics"/>
        </authorList>
    </citation>
    <scope>NUCLEOTIDE SEQUENCE [LARGE SCALE GENOMIC DNA]</scope>
    <source>
        <strain evidence="7 8">2789STDY5834858</strain>
    </source>
</reference>
<protein>
    <submittedName>
        <fullName evidence="7">Beta-galactosidase</fullName>
        <ecNumber evidence="7">3.2.1.23</ecNumber>
    </submittedName>
</protein>
<evidence type="ECO:0000256" key="2">
    <source>
        <dbReference type="ARBA" id="ARBA00022801"/>
    </source>
</evidence>
<dbReference type="RefSeq" id="WP_055259856.1">
    <property type="nucleotide sequence ID" value="NZ_CABIXL010000006.1"/>
</dbReference>
<keyword evidence="2 7" id="KW-0378">Hydrolase</keyword>
<dbReference type="SUPFAM" id="SSF49785">
    <property type="entry name" value="Galactose-binding domain-like"/>
    <property type="match status" value="1"/>
</dbReference>
<evidence type="ECO:0000259" key="4">
    <source>
        <dbReference type="Pfam" id="PF00703"/>
    </source>
</evidence>
<sequence length="765" mass="88505">MRKILNINDNWNFLKNNTNELFLRKFNNIFEENVNIPHTWNDIDGASGNEYFRGICWYTKNIYINKKFQNKKIFLEFNGVNSICNVYVNEKHLGEHKGGYSTFRYDITDLIEFNSTNFIAVKVDNSHVEEVYPLMADFTFYGGIYRDVNLLIVDPIHFDLMDNGSKGVFVYQDKITNDIANLTIKTNIISEVTEKQPIRIVANLLDANGQVVKYTAKDILIEKSSEIKMPLSIENPILWNGTQNPYLYTMKITIEKHNDILDELNIPIGLRYFEFNPNKGFFLNGNHIKLKGVSRHQDKKDLGWALSKEDHALDMALIKEVGANSIRLAHYQHDQYFYDLCDKEGMIVWAEIPFISVASSTDHTGENAKSQMIELIRQNFNHPSIIMWGVENEIQIGGDLPYVRDIVKNLNEITHKEDPTRLTTQALVSMVPDTDEYNGYTDIVAYNKYFGWYNGKTEDFATWLDNYHELNPNRCIGLSEYGFEGIITYHSDNPKIRDYTEEYHSLSHETLIKIFNEREFLWGSYVWNFFDFGSAIRDEGGIKGRNNKGLVTFDRKIKKDAFFAYKAAWSDEPFVHITSKRFIDRATDSINIKVYSNCDAVTLFVDNEKFATLKSKHNFIFENIKLAHTQTNIRAVGTKNDKEFTDYAFFNKVNEPNAMYECPDKNGGFAANWFDEDLANQFTDVEITALDIPDDVFSSATRICDILENEKASIILNKYFSKLLASPMIGMIKTSSIDDLFKMLDEGIDEKLVFMLNKELSKIKK</sequence>
<comment type="similarity">
    <text evidence="1">Belongs to the glycosyl hydrolase 2 family.</text>
</comment>
<dbReference type="InterPro" id="IPR013783">
    <property type="entry name" value="Ig-like_fold"/>
</dbReference>
<dbReference type="PRINTS" id="PR00132">
    <property type="entry name" value="GLHYDRLASE2"/>
</dbReference>
<evidence type="ECO:0000256" key="3">
    <source>
        <dbReference type="ARBA" id="ARBA00023295"/>
    </source>
</evidence>
<dbReference type="EMBL" id="CYZR01000006">
    <property type="protein sequence ID" value="CUO10324.1"/>
    <property type="molecule type" value="Genomic_DNA"/>
</dbReference>
<feature type="domain" description="Glycosyl hydrolases family 2 sugar binding" evidence="6">
    <location>
        <begin position="27"/>
        <end position="151"/>
    </location>
</feature>
<feature type="domain" description="Glycoside hydrolase family 2 immunoglobulin-like beta-sandwich" evidence="4">
    <location>
        <begin position="168"/>
        <end position="271"/>
    </location>
</feature>
<keyword evidence="3 7" id="KW-0326">Glycosidase</keyword>
<gene>
    <name evidence="7" type="primary">lacZ_1</name>
    <name evidence="7" type="ORF">ERS852473_01910</name>
</gene>
<dbReference type="Gene3D" id="2.60.40.10">
    <property type="entry name" value="Immunoglobulins"/>
    <property type="match status" value="2"/>
</dbReference>
<dbReference type="Pfam" id="PF00703">
    <property type="entry name" value="Glyco_hydro_2"/>
    <property type="match status" value="1"/>
</dbReference>
<dbReference type="Pfam" id="PF02837">
    <property type="entry name" value="Glyco_hydro_2_N"/>
    <property type="match status" value="1"/>
</dbReference>
<evidence type="ECO:0000313" key="8">
    <source>
        <dbReference type="Proteomes" id="UP000095488"/>
    </source>
</evidence>
<proteinExistence type="inferred from homology"/>
<feature type="domain" description="Glycoside hydrolase family 2 catalytic" evidence="5">
    <location>
        <begin position="279"/>
        <end position="569"/>
    </location>
</feature>
<dbReference type="PANTHER" id="PTHR42732:SF1">
    <property type="entry name" value="BETA-MANNOSIDASE"/>
    <property type="match status" value="1"/>
</dbReference>
<dbReference type="SUPFAM" id="SSF51445">
    <property type="entry name" value="(Trans)glycosidases"/>
    <property type="match status" value="1"/>
</dbReference>
<comment type="caution">
    <text evidence="7">The sequence shown here is derived from an EMBL/GenBank/DDBJ whole genome shotgun (WGS) entry which is preliminary data.</text>
</comment>